<dbReference type="Proteomes" id="UP000269721">
    <property type="component" value="Unassembled WGS sequence"/>
</dbReference>
<dbReference type="AlphaFoldDB" id="A0A4P9WJV3"/>
<keyword evidence="3" id="KW-1185">Reference proteome</keyword>
<feature type="compositionally biased region" description="Polar residues" evidence="1">
    <location>
        <begin position="58"/>
        <end position="67"/>
    </location>
</feature>
<accession>A0A4P9WJV3</accession>
<evidence type="ECO:0000313" key="2">
    <source>
        <dbReference type="EMBL" id="RKO91420.1"/>
    </source>
</evidence>
<protein>
    <submittedName>
        <fullName evidence="2">Uncharacterized protein</fullName>
    </submittedName>
</protein>
<gene>
    <name evidence="2" type="ORF">BDK51DRAFT_29767</name>
</gene>
<name>A0A4P9WJV3_9FUNG</name>
<evidence type="ECO:0000256" key="1">
    <source>
        <dbReference type="SAM" id="MobiDB-lite"/>
    </source>
</evidence>
<evidence type="ECO:0000313" key="3">
    <source>
        <dbReference type="Proteomes" id="UP000269721"/>
    </source>
</evidence>
<dbReference type="EMBL" id="KZ995075">
    <property type="protein sequence ID" value="RKO91420.1"/>
    <property type="molecule type" value="Genomic_DNA"/>
</dbReference>
<proteinExistence type="predicted"/>
<reference evidence="3" key="1">
    <citation type="journal article" date="2018" name="Nat. Microbiol.">
        <title>Leveraging single-cell genomics to expand the fungal tree of life.</title>
        <authorList>
            <person name="Ahrendt S.R."/>
            <person name="Quandt C.A."/>
            <person name="Ciobanu D."/>
            <person name="Clum A."/>
            <person name="Salamov A."/>
            <person name="Andreopoulos B."/>
            <person name="Cheng J.F."/>
            <person name="Woyke T."/>
            <person name="Pelin A."/>
            <person name="Henrissat B."/>
            <person name="Reynolds N.K."/>
            <person name="Benny G.L."/>
            <person name="Smith M.E."/>
            <person name="James T.Y."/>
            <person name="Grigoriev I.V."/>
        </authorList>
    </citation>
    <scope>NUCLEOTIDE SEQUENCE [LARGE SCALE GENOMIC DNA]</scope>
</reference>
<feature type="region of interest" description="Disordered" evidence="1">
    <location>
        <begin position="32"/>
        <end position="83"/>
    </location>
</feature>
<sequence>MECVGKIKRMWNEAVKLSEEGKIRAERAVKKLQSWNAKGEGRPKITNPPRIPSPALTCPQTSPQKSAPVSGPAEEGEEPARPNSVKEFQFSALAAPIEPSRDPPSAGLSQESVADAGIESVETSDKPGVFSTLDAIQRSEPLIPSLESEPVAILTATDLSLRDPAIVGIGREIAAPAPSLSINQAVPAMPNWIPLTVAHPHQLQTDAIVAHMRFHNPAIISVGPIMPRPVSMVVNDPGVIEARREMSATETLMYKDPAIVAVGREVGHFPAKSFGAGAPQNMPCDAFTEFLRASGCEGGEAR</sequence>
<organism evidence="2 3">
    <name type="scientific">Blyttiomyces helicus</name>
    <dbReference type="NCBI Taxonomy" id="388810"/>
    <lineage>
        <taxon>Eukaryota</taxon>
        <taxon>Fungi</taxon>
        <taxon>Fungi incertae sedis</taxon>
        <taxon>Chytridiomycota</taxon>
        <taxon>Chytridiomycota incertae sedis</taxon>
        <taxon>Chytridiomycetes</taxon>
        <taxon>Chytridiomycetes incertae sedis</taxon>
        <taxon>Blyttiomyces</taxon>
    </lineage>
</organism>